<feature type="compositionally biased region" description="Basic and acidic residues" evidence="1">
    <location>
        <begin position="608"/>
        <end position="649"/>
    </location>
</feature>
<feature type="compositionally biased region" description="Basic and acidic residues" evidence="1">
    <location>
        <begin position="167"/>
        <end position="220"/>
    </location>
</feature>
<evidence type="ECO:0008006" key="4">
    <source>
        <dbReference type="Google" id="ProtNLM"/>
    </source>
</evidence>
<feature type="compositionally biased region" description="Basic and acidic residues" evidence="1">
    <location>
        <begin position="56"/>
        <end position="95"/>
    </location>
</feature>
<feature type="compositionally biased region" description="Low complexity" evidence="1">
    <location>
        <begin position="495"/>
        <end position="512"/>
    </location>
</feature>
<feature type="compositionally biased region" description="Basic and acidic residues" evidence="1">
    <location>
        <begin position="233"/>
        <end position="262"/>
    </location>
</feature>
<accession>A0AAE9D5K0</accession>
<evidence type="ECO:0000256" key="1">
    <source>
        <dbReference type="SAM" id="MobiDB-lite"/>
    </source>
</evidence>
<protein>
    <recommendedName>
        <fullName evidence="4">Protein CBR-SEU-1</fullName>
    </recommendedName>
</protein>
<feature type="compositionally biased region" description="Polar residues" evidence="1">
    <location>
        <begin position="303"/>
        <end position="317"/>
    </location>
</feature>
<dbReference type="AlphaFoldDB" id="A0AAE9D5K0"/>
<feature type="compositionally biased region" description="Basic and acidic residues" evidence="1">
    <location>
        <begin position="1"/>
        <end position="21"/>
    </location>
</feature>
<feature type="compositionally biased region" description="Acidic residues" evidence="1">
    <location>
        <begin position="318"/>
        <end position="340"/>
    </location>
</feature>
<dbReference type="Proteomes" id="UP000827892">
    <property type="component" value="Chromosome IV"/>
</dbReference>
<reference evidence="2 3" key="1">
    <citation type="submission" date="2022-05" db="EMBL/GenBank/DDBJ databases">
        <title>Chromosome-level reference genomes for two strains of Caenorhabditis briggsae: an improved platform for comparative genomics.</title>
        <authorList>
            <person name="Stevens L."/>
            <person name="Andersen E.C."/>
        </authorList>
    </citation>
    <scope>NUCLEOTIDE SEQUENCE [LARGE SCALE GENOMIC DNA]</scope>
    <source>
        <strain evidence="2">QX1410_ONT</strain>
        <tissue evidence="2">Whole-organism</tissue>
    </source>
</reference>
<evidence type="ECO:0000313" key="2">
    <source>
        <dbReference type="EMBL" id="ULT94658.1"/>
    </source>
</evidence>
<feature type="compositionally biased region" description="Acidic residues" evidence="1">
    <location>
        <begin position="276"/>
        <end position="287"/>
    </location>
</feature>
<feature type="compositionally biased region" description="Basic and acidic residues" evidence="1">
    <location>
        <begin position="440"/>
        <end position="459"/>
    </location>
</feature>
<gene>
    <name evidence="2" type="ORF">L3Y34_003844</name>
</gene>
<feature type="compositionally biased region" description="Basic and acidic residues" evidence="1">
    <location>
        <begin position="365"/>
        <end position="398"/>
    </location>
</feature>
<evidence type="ECO:0000313" key="3">
    <source>
        <dbReference type="Proteomes" id="UP000827892"/>
    </source>
</evidence>
<feature type="region of interest" description="Disordered" evidence="1">
    <location>
        <begin position="1"/>
        <end position="512"/>
    </location>
</feature>
<feature type="region of interest" description="Disordered" evidence="1">
    <location>
        <begin position="569"/>
        <end position="683"/>
    </location>
</feature>
<organism evidence="2 3">
    <name type="scientific">Caenorhabditis briggsae</name>
    <dbReference type="NCBI Taxonomy" id="6238"/>
    <lineage>
        <taxon>Eukaryota</taxon>
        <taxon>Metazoa</taxon>
        <taxon>Ecdysozoa</taxon>
        <taxon>Nematoda</taxon>
        <taxon>Chromadorea</taxon>
        <taxon>Rhabditida</taxon>
        <taxon>Rhabditina</taxon>
        <taxon>Rhabditomorpha</taxon>
        <taxon>Rhabditoidea</taxon>
        <taxon>Rhabditidae</taxon>
        <taxon>Peloderinae</taxon>
        <taxon>Caenorhabditis</taxon>
    </lineage>
</organism>
<dbReference type="EMBL" id="CP090894">
    <property type="protein sequence ID" value="ULT94658.1"/>
    <property type="molecule type" value="Genomic_DNA"/>
</dbReference>
<feature type="compositionally biased region" description="Basic and acidic residues" evidence="1">
    <location>
        <begin position="412"/>
        <end position="431"/>
    </location>
</feature>
<feature type="compositionally biased region" description="Low complexity" evidence="1">
    <location>
        <begin position="530"/>
        <end position="553"/>
    </location>
</feature>
<proteinExistence type="predicted"/>
<name>A0AAE9D5K0_CAEBR</name>
<feature type="region of interest" description="Disordered" evidence="1">
    <location>
        <begin position="529"/>
        <end position="553"/>
    </location>
</feature>
<sequence>MNGRDRDRRDVRRPTFRDHRTPQFGNDGRRLVNPAHYPQRPVSPRRPPANSSPNRRRFDNNQRNRSPEHRHGGFNDHNRPQEHNDRRGEAVDRSRSNNNVAARIQAPFVPHSSPGRHHQQQRDADWKRPQMFQKRPAVDTRPMSYATGVASATSSSSSRPRHNSRDRHRDAPRRQEDDKEKRQRDENDKKKDERSRKVDTEKKDEKSSRRHEEPKKEEKSTSSSSSRRRYGERKRDDDKKDRKSVEKKEKVVKEDEKMVVDETREEDEAVAVQGLEEVDSCEGDESNEQVQNNAEPVAAASPARSNHSAPASNASVQSDEEELDYEEDDIDLELGDDIDVETMKLAARGDLKMDSNDEDAADENADMKESKDRKKEDDGEPDTKKARVEAKKSEENKERRRHGSSPSKTQSRRREDKKDAPSSSSDREKDRRRSRSPAARPRDSDRKDSSSKRSERSESNRTGGAGTDIKRIPSLLTMRIAAPPGTKKMENFYHSSTSTSSFLSSSSEGLGEPTFSSRWCQCSCAHHMPSTSSAGSLDASPSSSSSSSNSDALVSRIPSLMSLRTPFNNSCLFLAPPQPTPPRRSNDPAARIRAPSPLRRSFGGGPQRMEDHRGGRGDQMQRRRSPDRIRRDDRRPNDFGDRKRVERGSFDTGRNRSPLRRRPSSPPRGRPGEKVVASYRNGV</sequence>